<dbReference type="SMART" id="SM00217">
    <property type="entry name" value="WAP"/>
    <property type="match status" value="1"/>
</dbReference>
<dbReference type="Gene3D" id="2.60.40.10">
    <property type="entry name" value="Immunoglobulins"/>
    <property type="match status" value="2"/>
</dbReference>
<evidence type="ECO:0000313" key="5">
    <source>
        <dbReference type="Proteomes" id="UP000325440"/>
    </source>
</evidence>
<dbReference type="PANTHER" id="PTHR14131:SF5">
    <property type="entry name" value="ANOSMIN-1"/>
    <property type="match status" value="1"/>
</dbReference>
<accession>A0A5E4NFA3</accession>
<keyword evidence="1" id="KW-0812">Transmembrane</keyword>
<evidence type="ECO:0000259" key="3">
    <source>
        <dbReference type="PROSITE" id="PS51390"/>
    </source>
</evidence>
<gene>
    <name evidence="4" type="ORF">CINCED_3A002526</name>
</gene>
<dbReference type="GO" id="GO:0009986">
    <property type="term" value="C:cell surface"/>
    <property type="evidence" value="ECO:0007669"/>
    <property type="project" value="TreeGrafter"/>
</dbReference>
<dbReference type="SUPFAM" id="SSF57256">
    <property type="entry name" value="Elafin-like"/>
    <property type="match status" value="1"/>
</dbReference>
<dbReference type="OrthoDB" id="9985779at2759"/>
<evidence type="ECO:0000259" key="2">
    <source>
        <dbReference type="PROSITE" id="PS50853"/>
    </source>
</evidence>
<evidence type="ECO:0000256" key="1">
    <source>
        <dbReference type="SAM" id="Phobius"/>
    </source>
</evidence>
<dbReference type="Pfam" id="PF00095">
    <property type="entry name" value="WAP"/>
    <property type="match status" value="1"/>
</dbReference>
<dbReference type="CDD" id="cd00199">
    <property type="entry name" value="WAP"/>
    <property type="match status" value="1"/>
</dbReference>
<keyword evidence="1" id="KW-0472">Membrane</keyword>
<feature type="transmembrane region" description="Helical" evidence="1">
    <location>
        <begin position="20"/>
        <end position="51"/>
    </location>
</feature>
<sequence length="467" mass="51949">MTSYCDDVRHRSSSVLVRRLLRFVLSSITITAAAAAAVSAGVIATAGVAVVSTDDLVRDARCLAKCYRQISSEKPKCYSGCMDERWIKPGECPVGDDDVVSLDRPCLEQCASDDSCHSEYKCCRHSCGVTCQPPVGLADSPGLPNVPRVIAVSDSGKALAVEWTQPTSGVAAAGHVTYVLQERHHVGAEYVPERMTVWTTVIRTDRTREHLRQLYAPGRWFQFRVAAINENGTRGYSAPSKQFFVHIEPHINPPGLPENLTVSSLKWSAGGKYQQCLLSWSPPDFSVIPVRKYKVFISVRDGPHVYQRRHIVPADILSFPIKKLNANTEYFLQVQAISEFGRKRLTGRKASTTLKTKGKKLLNSKKIKELKLVNIKNIDNLNSDLVNVRISWSPVVRPLLLSKKIVYTLSWSPKDCDDKSKALRAKTKMAYFDLLSLNPQCKYLIVVSTKLNGSKYVGSFTFDTPTL</sequence>
<proteinExistence type="predicted"/>
<dbReference type="PANTHER" id="PTHR14131">
    <property type="entry name" value="ANOSMIN"/>
    <property type="match status" value="1"/>
</dbReference>
<dbReference type="SUPFAM" id="SSF49265">
    <property type="entry name" value="Fibronectin type III"/>
    <property type="match status" value="1"/>
</dbReference>
<keyword evidence="1" id="KW-1133">Transmembrane helix</keyword>
<dbReference type="EMBL" id="CABPRJ010001914">
    <property type="protein sequence ID" value="VVC41210.1"/>
    <property type="molecule type" value="Genomic_DNA"/>
</dbReference>
<dbReference type="PROSITE" id="PS51390">
    <property type="entry name" value="WAP"/>
    <property type="match status" value="1"/>
</dbReference>
<dbReference type="Proteomes" id="UP000325440">
    <property type="component" value="Unassembled WGS sequence"/>
</dbReference>
<feature type="domain" description="WAP" evidence="3">
    <location>
        <begin position="85"/>
        <end position="135"/>
    </location>
</feature>
<dbReference type="GO" id="GO:0030414">
    <property type="term" value="F:peptidase inhibitor activity"/>
    <property type="evidence" value="ECO:0007669"/>
    <property type="project" value="InterPro"/>
</dbReference>
<keyword evidence="5" id="KW-1185">Reference proteome</keyword>
<dbReference type="InterPro" id="IPR003961">
    <property type="entry name" value="FN3_dom"/>
</dbReference>
<dbReference type="InterPro" id="IPR042447">
    <property type="entry name" value="Anosmin-1"/>
</dbReference>
<name>A0A5E4NFA3_9HEMI</name>
<feature type="domain" description="Fibronectin type-III" evidence="2">
    <location>
        <begin position="256"/>
        <end position="359"/>
    </location>
</feature>
<dbReference type="InterPro" id="IPR036645">
    <property type="entry name" value="Elafin-like_sf"/>
</dbReference>
<dbReference type="GO" id="GO:0030182">
    <property type="term" value="P:neuron differentiation"/>
    <property type="evidence" value="ECO:0007669"/>
    <property type="project" value="TreeGrafter"/>
</dbReference>
<dbReference type="InterPro" id="IPR008197">
    <property type="entry name" value="WAP_dom"/>
</dbReference>
<reference evidence="4 5" key="1">
    <citation type="submission" date="2019-08" db="EMBL/GenBank/DDBJ databases">
        <authorList>
            <person name="Alioto T."/>
            <person name="Alioto T."/>
            <person name="Gomez Garrido J."/>
        </authorList>
    </citation>
    <scope>NUCLEOTIDE SEQUENCE [LARGE SCALE GENOMIC DNA]</scope>
</reference>
<dbReference type="GO" id="GO:0005576">
    <property type="term" value="C:extracellular region"/>
    <property type="evidence" value="ECO:0007669"/>
    <property type="project" value="InterPro"/>
</dbReference>
<dbReference type="Gene3D" id="4.10.75.10">
    <property type="entry name" value="Elafin-like"/>
    <property type="match status" value="1"/>
</dbReference>
<dbReference type="PROSITE" id="PS50853">
    <property type="entry name" value="FN3"/>
    <property type="match status" value="1"/>
</dbReference>
<dbReference type="AlphaFoldDB" id="A0A5E4NFA3"/>
<dbReference type="InterPro" id="IPR013783">
    <property type="entry name" value="Ig-like_fold"/>
</dbReference>
<protein>
    <submittedName>
        <fullName evidence="4">Fibronectin type III,WAP-type 'four-disulfide core' domain,Immunoglobulin-like fold</fullName>
    </submittedName>
</protein>
<organism evidence="4 5">
    <name type="scientific">Cinara cedri</name>
    <dbReference type="NCBI Taxonomy" id="506608"/>
    <lineage>
        <taxon>Eukaryota</taxon>
        <taxon>Metazoa</taxon>
        <taxon>Ecdysozoa</taxon>
        <taxon>Arthropoda</taxon>
        <taxon>Hexapoda</taxon>
        <taxon>Insecta</taxon>
        <taxon>Pterygota</taxon>
        <taxon>Neoptera</taxon>
        <taxon>Paraneoptera</taxon>
        <taxon>Hemiptera</taxon>
        <taxon>Sternorrhyncha</taxon>
        <taxon>Aphidomorpha</taxon>
        <taxon>Aphidoidea</taxon>
        <taxon>Aphididae</taxon>
        <taxon>Lachninae</taxon>
        <taxon>Cinara</taxon>
    </lineage>
</organism>
<evidence type="ECO:0000313" key="4">
    <source>
        <dbReference type="EMBL" id="VVC41210.1"/>
    </source>
</evidence>
<dbReference type="SMART" id="SM00060">
    <property type="entry name" value="FN3"/>
    <property type="match status" value="3"/>
</dbReference>
<dbReference type="InterPro" id="IPR036116">
    <property type="entry name" value="FN3_sf"/>
</dbReference>
<dbReference type="CDD" id="cd00063">
    <property type="entry name" value="FN3"/>
    <property type="match status" value="2"/>
</dbReference>